<protein>
    <recommendedName>
        <fullName evidence="2">DUF2061 domain-containing protein</fullName>
    </recommendedName>
</protein>
<keyword evidence="4" id="KW-1185">Reference proteome</keyword>
<evidence type="ECO:0000256" key="1">
    <source>
        <dbReference type="SAM" id="Phobius"/>
    </source>
</evidence>
<evidence type="ECO:0000313" key="4">
    <source>
        <dbReference type="Proteomes" id="UP000320176"/>
    </source>
</evidence>
<dbReference type="RefSeq" id="WP_146519745.1">
    <property type="nucleotide sequence ID" value="NZ_CP151726.1"/>
</dbReference>
<name>A0A5C6AW99_9BACT</name>
<dbReference type="InterPro" id="IPR018638">
    <property type="entry name" value="DUF2061_membrane"/>
</dbReference>
<evidence type="ECO:0000313" key="3">
    <source>
        <dbReference type="EMBL" id="TWU04295.1"/>
    </source>
</evidence>
<dbReference type="EMBL" id="SJPN01000003">
    <property type="protein sequence ID" value="TWU04295.1"/>
    <property type="molecule type" value="Genomic_DNA"/>
</dbReference>
<feature type="transmembrane region" description="Helical" evidence="1">
    <location>
        <begin position="42"/>
        <end position="60"/>
    </location>
</feature>
<comment type="caution">
    <text evidence="3">The sequence shown here is derived from an EMBL/GenBank/DDBJ whole genome shotgun (WGS) entry which is preliminary data.</text>
</comment>
<evidence type="ECO:0000259" key="2">
    <source>
        <dbReference type="Pfam" id="PF09834"/>
    </source>
</evidence>
<organism evidence="3 4">
    <name type="scientific">Stieleria varia</name>
    <dbReference type="NCBI Taxonomy" id="2528005"/>
    <lineage>
        <taxon>Bacteria</taxon>
        <taxon>Pseudomonadati</taxon>
        <taxon>Planctomycetota</taxon>
        <taxon>Planctomycetia</taxon>
        <taxon>Pirellulales</taxon>
        <taxon>Pirellulaceae</taxon>
        <taxon>Stieleria</taxon>
    </lineage>
</organism>
<keyword evidence="1" id="KW-0812">Transmembrane</keyword>
<feature type="domain" description="DUF2061" evidence="2">
    <location>
        <begin position="17"/>
        <end position="65"/>
    </location>
</feature>
<keyword evidence="1" id="KW-0472">Membrane</keyword>
<dbReference type="AlphaFoldDB" id="A0A5C6AW99"/>
<sequence length="92" mass="10198">MTEPNLHFQETKARSLTKTVSWRCVAVLNSFLILTMKFSDQAFVNALAMNVTGFVVFYFFERIWNRVKWGRIPSGGLTAGGVAAGVDQPPSA</sequence>
<reference evidence="3 4" key="1">
    <citation type="submission" date="2019-02" db="EMBL/GenBank/DDBJ databases">
        <title>Deep-cultivation of Planctomycetes and their phenomic and genomic characterization uncovers novel biology.</title>
        <authorList>
            <person name="Wiegand S."/>
            <person name="Jogler M."/>
            <person name="Boedeker C."/>
            <person name="Pinto D."/>
            <person name="Vollmers J."/>
            <person name="Rivas-Marin E."/>
            <person name="Kohn T."/>
            <person name="Peeters S.H."/>
            <person name="Heuer A."/>
            <person name="Rast P."/>
            <person name="Oberbeckmann S."/>
            <person name="Bunk B."/>
            <person name="Jeske O."/>
            <person name="Meyerdierks A."/>
            <person name="Storesund J.E."/>
            <person name="Kallscheuer N."/>
            <person name="Luecker S."/>
            <person name="Lage O.M."/>
            <person name="Pohl T."/>
            <person name="Merkel B.J."/>
            <person name="Hornburger P."/>
            <person name="Mueller R.-W."/>
            <person name="Bruemmer F."/>
            <person name="Labrenz M."/>
            <person name="Spormann A.M."/>
            <person name="Op Den Camp H."/>
            <person name="Overmann J."/>
            <person name="Amann R."/>
            <person name="Jetten M.S.M."/>
            <person name="Mascher T."/>
            <person name="Medema M.H."/>
            <person name="Devos D.P."/>
            <person name="Kaster A.-K."/>
            <person name="Ovreas L."/>
            <person name="Rohde M."/>
            <person name="Galperin M.Y."/>
            <person name="Jogler C."/>
        </authorList>
    </citation>
    <scope>NUCLEOTIDE SEQUENCE [LARGE SCALE GENOMIC DNA]</scope>
    <source>
        <strain evidence="3 4">Pla52n</strain>
    </source>
</reference>
<accession>A0A5C6AW99</accession>
<gene>
    <name evidence="3" type="ORF">Pla52n_23340</name>
</gene>
<proteinExistence type="predicted"/>
<keyword evidence="1" id="KW-1133">Transmembrane helix</keyword>
<dbReference type="OrthoDB" id="197461at2"/>
<dbReference type="Proteomes" id="UP000320176">
    <property type="component" value="Unassembled WGS sequence"/>
</dbReference>
<dbReference type="Pfam" id="PF09834">
    <property type="entry name" value="DUF2061"/>
    <property type="match status" value="1"/>
</dbReference>